<evidence type="ECO:0000313" key="3">
    <source>
        <dbReference type="Proteomes" id="UP000723463"/>
    </source>
</evidence>
<evidence type="ECO:0000313" key="2">
    <source>
        <dbReference type="EMBL" id="KAF9536289.1"/>
    </source>
</evidence>
<dbReference type="EMBL" id="JAAAXW010000839">
    <property type="protein sequence ID" value="KAF9536289.1"/>
    <property type="molecule type" value="Genomic_DNA"/>
</dbReference>
<name>A0A9P6EWA2_9FUNG</name>
<comment type="caution">
    <text evidence="2">The sequence shown here is derived from an EMBL/GenBank/DDBJ whole genome shotgun (WGS) entry which is preliminary data.</text>
</comment>
<sequence length="229" mass="25230">SNDGLGWEGEFDEDDEFRGTSPVTPLKTRMNRNASSTPRNQHYQQQDVYYQNERGIYPGDDDAIASGTRRSAKDGSQYIQRTQQEDPTIELVEGLRTTQKAKQSLQQQGVTTTSIERPMPFNIGARNNVSPTNRRREQNQEMGPRRSEEYNMQVTSSQRRGMIYNDGAANNGSPASRHTEQHQAPAKHKGTIAAEVPDAAIAIPDSSVSSAFDASTTCLPTATLSAPAI</sequence>
<feature type="region of interest" description="Disordered" evidence="1">
    <location>
        <begin position="1"/>
        <end position="85"/>
    </location>
</feature>
<feature type="compositionally biased region" description="Basic and acidic residues" evidence="1">
    <location>
        <begin position="134"/>
        <end position="149"/>
    </location>
</feature>
<feature type="region of interest" description="Disordered" evidence="1">
    <location>
        <begin position="118"/>
        <end position="150"/>
    </location>
</feature>
<accession>A0A9P6EWA2</accession>
<dbReference type="AlphaFoldDB" id="A0A9P6EWA2"/>
<keyword evidence="3" id="KW-1185">Reference proteome</keyword>
<feature type="non-terminal residue" evidence="2">
    <location>
        <position position="1"/>
    </location>
</feature>
<gene>
    <name evidence="2" type="ORF">EC957_011662</name>
</gene>
<dbReference type="Proteomes" id="UP000723463">
    <property type="component" value="Unassembled WGS sequence"/>
</dbReference>
<protein>
    <submittedName>
        <fullName evidence="2">Uncharacterized protein</fullName>
    </submittedName>
</protein>
<proteinExistence type="predicted"/>
<organism evidence="2 3">
    <name type="scientific">Mortierella hygrophila</name>
    <dbReference type="NCBI Taxonomy" id="979708"/>
    <lineage>
        <taxon>Eukaryota</taxon>
        <taxon>Fungi</taxon>
        <taxon>Fungi incertae sedis</taxon>
        <taxon>Mucoromycota</taxon>
        <taxon>Mortierellomycotina</taxon>
        <taxon>Mortierellomycetes</taxon>
        <taxon>Mortierellales</taxon>
        <taxon>Mortierellaceae</taxon>
        <taxon>Mortierella</taxon>
    </lineage>
</organism>
<feature type="region of interest" description="Disordered" evidence="1">
    <location>
        <begin position="168"/>
        <end position="189"/>
    </location>
</feature>
<feature type="compositionally biased region" description="Polar residues" evidence="1">
    <location>
        <begin position="31"/>
        <end position="49"/>
    </location>
</feature>
<reference evidence="2" key="1">
    <citation type="journal article" date="2020" name="Fungal Divers.">
        <title>Resolving the Mortierellaceae phylogeny through synthesis of multi-gene phylogenetics and phylogenomics.</title>
        <authorList>
            <person name="Vandepol N."/>
            <person name="Liber J."/>
            <person name="Desiro A."/>
            <person name="Na H."/>
            <person name="Kennedy M."/>
            <person name="Barry K."/>
            <person name="Grigoriev I.V."/>
            <person name="Miller A.N."/>
            <person name="O'Donnell K."/>
            <person name="Stajich J.E."/>
            <person name="Bonito G."/>
        </authorList>
    </citation>
    <scope>NUCLEOTIDE SEQUENCE</scope>
    <source>
        <strain evidence="2">NRRL 2591</strain>
    </source>
</reference>
<evidence type="ECO:0000256" key="1">
    <source>
        <dbReference type="SAM" id="MobiDB-lite"/>
    </source>
</evidence>